<gene>
    <name evidence="2" type="ORF">M513_06245</name>
    <name evidence="3" type="ORF">M514_06245</name>
</gene>
<sequence length="150" mass="16838">MFYLRTCVLRSDTRISLGILTKMNLRILIFTAAFNLYEAFTGSLCGDIFYDNSYWICCQNGELCPKDGTRQCCGRFCYNQSVGICCDDRVRDKCHSEHAACCGHKCYRTDTQMCCNSKIIRRCAGEHSVCCGAACFHALANPCTLNTISD</sequence>
<feature type="domain" description="Galaxin-like repeats" evidence="1">
    <location>
        <begin position="45"/>
        <end position="144"/>
    </location>
</feature>
<dbReference type="EMBL" id="KL363222">
    <property type="protein sequence ID" value="KFD52935.1"/>
    <property type="molecule type" value="Genomic_DNA"/>
</dbReference>
<reference evidence="3 4" key="1">
    <citation type="journal article" date="2014" name="Nat. Genet.">
        <title>Genome and transcriptome of the porcine whipworm Trichuris suis.</title>
        <authorList>
            <person name="Jex A.R."/>
            <person name="Nejsum P."/>
            <person name="Schwarz E.M."/>
            <person name="Hu L."/>
            <person name="Young N.D."/>
            <person name="Hall R.S."/>
            <person name="Korhonen P.K."/>
            <person name="Liao S."/>
            <person name="Thamsborg S."/>
            <person name="Xia J."/>
            <person name="Xu P."/>
            <person name="Wang S."/>
            <person name="Scheerlinck J.P."/>
            <person name="Hofmann A."/>
            <person name="Sternberg P.W."/>
            <person name="Wang J."/>
            <person name="Gasser R.B."/>
        </authorList>
    </citation>
    <scope>NUCLEOTIDE SEQUENCE [LARGE SCALE GENOMIC DNA]</scope>
    <source>
        <strain evidence="3">DCEP-RM93F</strain>
        <strain evidence="2">DCEP-RM93M</strain>
    </source>
</reference>
<dbReference type="AlphaFoldDB" id="A0A085N2Q7"/>
<dbReference type="Proteomes" id="UP000030764">
    <property type="component" value="Unassembled WGS sequence"/>
</dbReference>
<evidence type="ECO:0000313" key="4">
    <source>
        <dbReference type="Proteomes" id="UP000030764"/>
    </source>
</evidence>
<evidence type="ECO:0000259" key="1">
    <source>
        <dbReference type="Pfam" id="PF24748"/>
    </source>
</evidence>
<dbReference type="EMBL" id="KL367567">
    <property type="protein sequence ID" value="KFD63753.1"/>
    <property type="molecule type" value="Genomic_DNA"/>
</dbReference>
<accession>A0A085N2Q7</accession>
<proteinExistence type="predicted"/>
<evidence type="ECO:0000313" key="3">
    <source>
        <dbReference type="EMBL" id="KFD63753.1"/>
    </source>
</evidence>
<dbReference type="InterPro" id="IPR056601">
    <property type="entry name" value="Galaxin_dom"/>
</dbReference>
<evidence type="ECO:0000313" key="2">
    <source>
        <dbReference type="EMBL" id="KFD52935.1"/>
    </source>
</evidence>
<dbReference type="Pfam" id="PF24748">
    <property type="entry name" value="Galaxin_repeat"/>
    <property type="match status" value="1"/>
</dbReference>
<name>A0A085N2Q7_9BILA</name>
<protein>
    <recommendedName>
        <fullName evidence="1">Galaxin-like repeats domain-containing protein</fullName>
    </recommendedName>
</protein>
<organism evidence="3">
    <name type="scientific">Trichuris suis</name>
    <name type="common">pig whipworm</name>
    <dbReference type="NCBI Taxonomy" id="68888"/>
    <lineage>
        <taxon>Eukaryota</taxon>
        <taxon>Metazoa</taxon>
        <taxon>Ecdysozoa</taxon>
        <taxon>Nematoda</taxon>
        <taxon>Enoplea</taxon>
        <taxon>Dorylaimia</taxon>
        <taxon>Trichinellida</taxon>
        <taxon>Trichuridae</taxon>
        <taxon>Trichuris</taxon>
    </lineage>
</organism>
<keyword evidence="4" id="KW-1185">Reference proteome</keyword>
<dbReference type="Proteomes" id="UP000030758">
    <property type="component" value="Unassembled WGS sequence"/>
</dbReference>